<protein>
    <recommendedName>
        <fullName evidence="11">G-protein coupled receptors family 1 profile domain-containing protein</fullName>
    </recommendedName>
</protein>
<keyword evidence="4 8" id="KW-0812">Transmembrane</keyword>
<evidence type="ECO:0000256" key="1">
    <source>
        <dbReference type="ARBA" id="ARBA00004651"/>
    </source>
</evidence>
<name>A0A9P0G644_BEMTA</name>
<dbReference type="GO" id="GO:0032870">
    <property type="term" value="P:cellular response to hormone stimulus"/>
    <property type="evidence" value="ECO:0007669"/>
    <property type="project" value="TreeGrafter"/>
</dbReference>
<dbReference type="GO" id="GO:0042277">
    <property type="term" value="F:peptide binding"/>
    <property type="evidence" value="ECO:0007669"/>
    <property type="project" value="TreeGrafter"/>
</dbReference>
<dbReference type="SUPFAM" id="SSF81321">
    <property type="entry name" value="Family A G protein-coupled receptor-like"/>
    <property type="match status" value="1"/>
</dbReference>
<keyword evidence="8" id="KW-0297">G-protein coupled receptor</keyword>
<evidence type="ECO:0000256" key="2">
    <source>
        <dbReference type="ARBA" id="ARBA00010663"/>
    </source>
</evidence>
<evidence type="ECO:0000256" key="5">
    <source>
        <dbReference type="ARBA" id="ARBA00022989"/>
    </source>
</evidence>
<sequence>MLQTIPVAASTLSLMMLSLDRYTSIKHPRIMTRAQSATRVQHWMVAAIWLLAALVSGPLLWARHVSPGGGCEELWPSRTFRAAYTAVLMLVVYVVPSLTVAICHHSVGHKLYATSLKAAAANGDIPLPMPIIPNRPKEFRAEEESESSVSDTRRGEKGSGFRHHRHAAIRRKKRERERAAGRRSGRHAHGHAQEGAATGGAGGSKVTRLRPGPPTAAPKPRPPLTKQMSRQSLNSRKRLANMLVAMVVVFVTCWFPYVIVKVSLEFDTEMEELLRSVLPFCLLLGHTHSTINPLVYWSLNRQSLQLNASCYDWLKRGNRDSSHQESKFYFANHLRFLSNHNPGRQKHHPPPSSTNEAALGVFHPRYTVPKPQNRLNQKRESSVYLA</sequence>
<dbReference type="PANTHER" id="PTHR24241:SF180">
    <property type="entry name" value="G-PROTEIN COUPLED RECEPTORS FAMILY 1 PROFILE DOMAIN-CONTAINING PROTEIN"/>
    <property type="match status" value="1"/>
</dbReference>
<keyword evidence="8" id="KW-0807">Transducer</keyword>
<feature type="region of interest" description="Disordered" evidence="9">
    <location>
        <begin position="367"/>
        <end position="386"/>
    </location>
</feature>
<feature type="transmembrane region" description="Helical" evidence="10">
    <location>
        <begin position="239"/>
        <end position="257"/>
    </location>
</feature>
<keyword evidence="7 8" id="KW-0675">Receptor</keyword>
<gene>
    <name evidence="12" type="ORF">BEMITA_LOCUS13113</name>
</gene>
<evidence type="ECO:0000259" key="11">
    <source>
        <dbReference type="PROSITE" id="PS50262"/>
    </source>
</evidence>
<dbReference type="GO" id="GO:0004930">
    <property type="term" value="F:G protein-coupled receptor activity"/>
    <property type="evidence" value="ECO:0007669"/>
    <property type="project" value="UniProtKB-KW"/>
</dbReference>
<dbReference type="AlphaFoldDB" id="A0A9P0G644"/>
<evidence type="ECO:0000256" key="4">
    <source>
        <dbReference type="ARBA" id="ARBA00022692"/>
    </source>
</evidence>
<evidence type="ECO:0000256" key="9">
    <source>
        <dbReference type="SAM" id="MobiDB-lite"/>
    </source>
</evidence>
<dbReference type="PROSITE" id="PS50262">
    <property type="entry name" value="G_PROTEIN_RECEP_F1_2"/>
    <property type="match status" value="1"/>
</dbReference>
<feature type="compositionally biased region" description="Basic residues" evidence="9">
    <location>
        <begin position="160"/>
        <end position="190"/>
    </location>
</feature>
<keyword evidence="5 10" id="KW-1133">Transmembrane helix</keyword>
<feature type="region of interest" description="Disordered" evidence="9">
    <location>
        <begin position="139"/>
        <end position="231"/>
    </location>
</feature>
<keyword evidence="13" id="KW-1185">Reference proteome</keyword>
<comment type="subcellular location">
    <subcellularLocation>
        <location evidence="1">Cell membrane</location>
        <topology evidence="1">Multi-pass membrane protein</topology>
    </subcellularLocation>
</comment>
<dbReference type="Proteomes" id="UP001152759">
    <property type="component" value="Chromosome 8"/>
</dbReference>
<feature type="compositionally biased region" description="Pro residues" evidence="9">
    <location>
        <begin position="211"/>
        <end position="223"/>
    </location>
</feature>
<evidence type="ECO:0000256" key="7">
    <source>
        <dbReference type="ARBA" id="ARBA00023170"/>
    </source>
</evidence>
<organism evidence="12 13">
    <name type="scientific">Bemisia tabaci</name>
    <name type="common">Sweetpotato whitefly</name>
    <name type="synonym">Aleurodes tabaci</name>
    <dbReference type="NCBI Taxonomy" id="7038"/>
    <lineage>
        <taxon>Eukaryota</taxon>
        <taxon>Metazoa</taxon>
        <taxon>Ecdysozoa</taxon>
        <taxon>Arthropoda</taxon>
        <taxon>Hexapoda</taxon>
        <taxon>Insecta</taxon>
        <taxon>Pterygota</taxon>
        <taxon>Neoptera</taxon>
        <taxon>Paraneoptera</taxon>
        <taxon>Hemiptera</taxon>
        <taxon>Sternorrhyncha</taxon>
        <taxon>Aleyrodoidea</taxon>
        <taxon>Aleyrodidae</taxon>
        <taxon>Aleyrodinae</taxon>
        <taxon>Bemisia</taxon>
    </lineage>
</organism>
<evidence type="ECO:0000256" key="6">
    <source>
        <dbReference type="ARBA" id="ARBA00023136"/>
    </source>
</evidence>
<feature type="compositionally biased region" description="Basic and acidic residues" evidence="9">
    <location>
        <begin position="377"/>
        <end position="386"/>
    </location>
</feature>
<proteinExistence type="inferred from homology"/>
<dbReference type="Pfam" id="PF00001">
    <property type="entry name" value="7tm_1"/>
    <property type="match status" value="1"/>
</dbReference>
<keyword evidence="6 10" id="KW-0472">Membrane</keyword>
<evidence type="ECO:0000256" key="10">
    <source>
        <dbReference type="SAM" id="Phobius"/>
    </source>
</evidence>
<dbReference type="PANTHER" id="PTHR24241">
    <property type="entry name" value="NEUROPEPTIDE RECEPTOR-RELATED G-PROTEIN COUPLED RECEPTOR"/>
    <property type="match status" value="1"/>
</dbReference>
<accession>A0A9P0G644</accession>
<dbReference type="EMBL" id="OU963869">
    <property type="protein sequence ID" value="CAH0777113.1"/>
    <property type="molecule type" value="Genomic_DNA"/>
</dbReference>
<evidence type="ECO:0000256" key="3">
    <source>
        <dbReference type="ARBA" id="ARBA00022475"/>
    </source>
</evidence>
<dbReference type="Gene3D" id="1.20.1070.10">
    <property type="entry name" value="Rhodopsin 7-helix transmembrane proteins"/>
    <property type="match status" value="1"/>
</dbReference>
<feature type="domain" description="G-protein coupled receptors family 1 profile" evidence="11">
    <location>
        <begin position="1"/>
        <end position="296"/>
    </location>
</feature>
<dbReference type="GO" id="GO:0005886">
    <property type="term" value="C:plasma membrane"/>
    <property type="evidence" value="ECO:0007669"/>
    <property type="project" value="UniProtKB-SubCell"/>
</dbReference>
<comment type="similarity">
    <text evidence="2 8">Belongs to the G-protein coupled receptor 1 family.</text>
</comment>
<evidence type="ECO:0000313" key="13">
    <source>
        <dbReference type="Proteomes" id="UP001152759"/>
    </source>
</evidence>
<evidence type="ECO:0000256" key="8">
    <source>
        <dbReference type="RuleBase" id="RU000688"/>
    </source>
</evidence>
<evidence type="ECO:0000313" key="12">
    <source>
        <dbReference type="EMBL" id="CAH0777113.1"/>
    </source>
</evidence>
<dbReference type="InterPro" id="IPR000276">
    <property type="entry name" value="GPCR_Rhodpsn"/>
</dbReference>
<dbReference type="PROSITE" id="PS00237">
    <property type="entry name" value="G_PROTEIN_RECEP_F1_1"/>
    <property type="match status" value="1"/>
</dbReference>
<reference evidence="12" key="1">
    <citation type="submission" date="2021-12" db="EMBL/GenBank/DDBJ databases">
        <authorList>
            <person name="King R."/>
        </authorList>
    </citation>
    <scope>NUCLEOTIDE SEQUENCE</scope>
</reference>
<dbReference type="InterPro" id="IPR017452">
    <property type="entry name" value="GPCR_Rhodpsn_7TM"/>
</dbReference>
<feature type="transmembrane region" description="Helical" evidence="10">
    <location>
        <begin position="43"/>
        <end position="62"/>
    </location>
</feature>
<keyword evidence="3" id="KW-1003">Cell membrane</keyword>
<feature type="transmembrane region" description="Helical" evidence="10">
    <location>
        <begin position="82"/>
        <end position="103"/>
    </location>
</feature>
<dbReference type="PRINTS" id="PR00237">
    <property type="entry name" value="GPCRRHODOPSN"/>
</dbReference>